<feature type="domain" description="N-acetyltransferase" evidence="3">
    <location>
        <begin position="10"/>
        <end position="153"/>
    </location>
</feature>
<sequence length="155" mass="16723">MNAIAASEPFAIVPAGLLDLWAIRRVEQAAFGSDAYDLLTLLGLALTPRMVRLKATAGGRVVGFVAGEINAREGCGWIITIAVHPHAQGRGIGTALLLATEQALGASHIKLTVRRSNTRALALYERCGYAWVNTYRRYYPDGEDGLVMEKWLGGV</sequence>
<dbReference type="Pfam" id="PF00583">
    <property type="entry name" value="Acetyltransf_1"/>
    <property type="match status" value="1"/>
</dbReference>
<gene>
    <name evidence="4" type="ORF">CUN48_02410</name>
</gene>
<dbReference type="InterPro" id="IPR000182">
    <property type="entry name" value="GNAT_dom"/>
</dbReference>
<dbReference type="EMBL" id="PGTN01000009">
    <property type="protein sequence ID" value="PJF48639.1"/>
    <property type="molecule type" value="Genomic_DNA"/>
</dbReference>
<keyword evidence="2" id="KW-0012">Acyltransferase</keyword>
<dbReference type="CDD" id="cd04301">
    <property type="entry name" value="NAT_SF"/>
    <property type="match status" value="1"/>
</dbReference>
<dbReference type="AlphaFoldDB" id="A0A2M8QFR9"/>
<dbReference type="PROSITE" id="PS51186">
    <property type="entry name" value="GNAT"/>
    <property type="match status" value="1"/>
</dbReference>
<dbReference type="InterPro" id="IPR050680">
    <property type="entry name" value="YpeA/RimI_acetyltransf"/>
</dbReference>
<dbReference type="PANTHER" id="PTHR43420:SF44">
    <property type="entry name" value="ACETYLTRANSFERASE YPEA"/>
    <property type="match status" value="1"/>
</dbReference>
<name>A0A2M8QFR9_9CHLR</name>
<dbReference type="Gene3D" id="3.40.630.30">
    <property type="match status" value="1"/>
</dbReference>
<dbReference type="SUPFAM" id="SSF55729">
    <property type="entry name" value="Acyl-CoA N-acyltransferases (Nat)"/>
    <property type="match status" value="1"/>
</dbReference>
<evidence type="ECO:0000256" key="2">
    <source>
        <dbReference type="ARBA" id="ARBA00023315"/>
    </source>
</evidence>
<dbReference type="GO" id="GO:0016747">
    <property type="term" value="F:acyltransferase activity, transferring groups other than amino-acyl groups"/>
    <property type="evidence" value="ECO:0007669"/>
    <property type="project" value="InterPro"/>
</dbReference>
<dbReference type="Proteomes" id="UP000230790">
    <property type="component" value="Unassembled WGS sequence"/>
</dbReference>
<evidence type="ECO:0000259" key="3">
    <source>
        <dbReference type="PROSITE" id="PS51186"/>
    </source>
</evidence>
<evidence type="ECO:0000313" key="5">
    <source>
        <dbReference type="Proteomes" id="UP000230790"/>
    </source>
</evidence>
<dbReference type="InterPro" id="IPR016181">
    <property type="entry name" value="Acyl_CoA_acyltransferase"/>
</dbReference>
<evidence type="ECO:0000313" key="4">
    <source>
        <dbReference type="EMBL" id="PJF48639.1"/>
    </source>
</evidence>
<accession>A0A2M8QFR9</accession>
<proteinExistence type="predicted"/>
<reference evidence="4 5" key="1">
    <citation type="submission" date="2017-11" db="EMBL/GenBank/DDBJ databases">
        <title>Evolution of Phototrophy in the Chloroflexi Phylum Driven by Horizontal Gene Transfer.</title>
        <authorList>
            <person name="Ward L.M."/>
            <person name="Hemp J."/>
            <person name="Shih P.M."/>
            <person name="Mcglynn S.E."/>
            <person name="Fischer W."/>
        </authorList>
    </citation>
    <scope>NUCLEOTIDE SEQUENCE [LARGE SCALE GENOMIC DNA]</scope>
    <source>
        <strain evidence="4">JP3_7</strain>
    </source>
</reference>
<keyword evidence="1 4" id="KW-0808">Transferase</keyword>
<evidence type="ECO:0000256" key="1">
    <source>
        <dbReference type="ARBA" id="ARBA00022679"/>
    </source>
</evidence>
<comment type="caution">
    <text evidence="4">The sequence shown here is derived from an EMBL/GenBank/DDBJ whole genome shotgun (WGS) entry which is preliminary data.</text>
</comment>
<organism evidence="4 5">
    <name type="scientific">Candidatus Thermofonsia Clade 3 bacterium</name>
    <dbReference type="NCBI Taxonomy" id="2364212"/>
    <lineage>
        <taxon>Bacteria</taxon>
        <taxon>Bacillati</taxon>
        <taxon>Chloroflexota</taxon>
        <taxon>Candidatus Thermofontia</taxon>
        <taxon>Candidatus Thermofonsia Clade 3</taxon>
    </lineage>
</organism>
<dbReference type="PANTHER" id="PTHR43420">
    <property type="entry name" value="ACETYLTRANSFERASE"/>
    <property type="match status" value="1"/>
</dbReference>
<protein>
    <submittedName>
        <fullName evidence="4">Ribosomal-protein-alanine N-acetyltransferase RimI</fullName>
    </submittedName>
</protein>